<dbReference type="InterPro" id="IPR004365">
    <property type="entry name" value="NA-bd_OB_tRNA"/>
</dbReference>
<dbReference type="PANTHER" id="PTHR32294:SF0">
    <property type="entry name" value="DNA POLYMERASE III SUBUNIT ALPHA"/>
    <property type="match status" value="1"/>
</dbReference>
<accession>X0XYW8</accession>
<gene>
    <name evidence="2" type="ORF">S01H1_73541</name>
</gene>
<dbReference type="GO" id="GO:0008408">
    <property type="term" value="F:3'-5' exonuclease activity"/>
    <property type="evidence" value="ECO:0007669"/>
    <property type="project" value="InterPro"/>
</dbReference>
<name>X0XYW8_9ZZZZ</name>
<dbReference type="InterPro" id="IPR012340">
    <property type="entry name" value="NA-bd_OB-fold"/>
</dbReference>
<dbReference type="EMBL" id="BARS01049145">
    <property type="protein sequence ID" value="GAG29921.1"/>
    <property type="molecule type" value="Genomic_DNA"/>
</dbReference>
<dbReference type="AlphaFoldDB" id="X0XYW8"/>
<evidence type="ECO:0000259" key="1">
    <source>
        <dbReference type="Pfam" id="PF01336"/>
    </source>
</evidence>
<feature type="non-terminal residue" evidence="2">
    <location>
        <position position="242"/>
    </location>
</feature>
<dbReference type="Pfam" id="PF01336">
    <property type="entry name" value="tRNA_anti-codon"/>
    <property type="match status" value="1"/>
</dbReference>
<sequence length="242" mass="27786">MADSKVLNRKVIESLIKAGALDSLGLRRSQMFHLVDKVIEYAHEMQEIKSSKQSFLFGSGQIEPPPIPAEVEEMPEWDESLTLSYEKDALGLYITGHPLAKFGKQLKRLISQPISQLDEEKDFNNEIRIAGIISSLKPLKTRKDERMATFILEDLSGRIEVVVFPDSYKRYYDYLREDQLVWVKGKFLGEGESQRIHLLQVMPLAEAFQKQAKRIILRVFLPGIEESVFEELKGMLDENQGE</sequence>
<comment type="caution">
    <text evidence="2">The sequence shown here is derived from an EMBL/GenBank/DDBJ whole genome shotgun (WGS) entry which is preliminary data.</text>
</comment>
<dbReference type="SUPFAM" id="SSF50249">
    <property type="entry name" value="Nucleic acid-binding proteins"/>
    <property type="match status" value="1"/>
</dbReference>
<dbReference type="PANTHER" id="PTHR32294">
    <property type="entry name" value="DNA POLYMERASE III SUBUNIT ALPHA"/>
    <property type="match status" value="1"/>
</dbReference>
<proteinExistence type="predicted"/>
<dbReference type="GO" id="GO:0003676">
    <property type="term" value="F:nucleic acid binding"/>
    <property type="evidence" value="ECO:0007669"/>
    <property type="project" value="InterPro"/>
</dbReference>
<reference evidence="2" key="1">
    <citation type="journal article" date="2014" name="Front. Microbiol.">
        <title>High frequency of phylogenetically diverse reductive dehalogenase-homologous genes in deep subseafloor sedimentary metagenomes.</title>
        <authorList>
            <person name="Kawai M."/>
            <person name="Futagami T."/>
            <person name="Toyoda A."/>
            <person name="Takaki Y."/>
            <person name="Nishi S."/>
            <person name="Hori S."/>
            <person name="Arai W."/>
            <person name="Tsubouchi T."/>
            <person name="Morono Y."/>
            <person name="Uchiyama I."/>
            <person name="Ito T."/>
            <person name="Fujiyama A."/>
            <person name="Inagaki F."/>
            <person name="Takami H."/>
        </authorList>
    </citation>
    <scope>NUCLEOTIDE SEQUENCE</scope>
    <source>
        <strain evidence="2">Expedition CK06-06</strain>
    </source>
</reference>
<dbReference type="CDD" id="cd04485">
    <property type="entry name" value="DnaE_OBF"/>
    <property type="match status" value="1"/>
</dbReference>
<dbReference type="Gene3D" id="2.40.50.140">
    <property type="entry name" value="Nucleic acid-binding proteins"/>
    <property type="match status" value="1"/>
</dbReference>
<dbReference type="GO" id="GO:0006260">
    <property type="term" value="P:DNA replication"/>
    <property type="evidence" value="ECO:0007669"/>
    <property type="project" value="InterPro"/>
</dbReference>
<evidence type="ECO:0000313" key="2">
    <source>
        <dbReference type="EMBL" id="GAG29921.1"/>
    </source>
</evidence>
<feature type="domain" description="OB" evidence="1">
    <location>
        <begin position="127"/>
        <end position="186"/>
    </location>
</feature>
<dbReference type="InterPro" id="IPR004805">
    <property type="entry name" value="DnaE2/DnaE/PolC"/>
</dbReference>
<organism evidence="2">
    <name type="scientific">marine sediment metagenome</name>
    <dbReference type="NCBI Taxonomy" id="412755"/>
    <lineage>
        <taxon>unclassified sequences</taxon>
        <taxon>metagenomes</taxon>
        <taxon>ecological metagenomes</taxon>
    </lineage>
</organism>
<protein>
    <recommendedName>
        <fullName evidence="1">OB domain-containing protein</fullName>
    </recommendedName>
</protein>